<feature type="compositionally biased region" description="Acidic residues" evidence="1">
    <location>
        <begin position="187"/>
        <end position="200"/>
    </location>
</feature>
<evidence type="ECO:0000313" key="2">
    <source>
        <dbReference type="EMBL" id="ORA25209.1"/>
    </source>
</evidence>
<feature type="compositionally biased region" description="Basic and acidic residues" evidence="1">
    <location>
        <begin position="218"/>
        <end position="227"/>
    </location>
</feature>
<protein>
    <submittedName>
        <fullName evidence="2">Uncharacterized protein</fullName>
    </submittedName>
</protein>
<sequence length="244" mass="27933">MSELMRLIQSHLDRYGVTRATFAKRIGTTPQTVQNWKTRSTTMPKAEHLLGIANETGIPYLAVVDAALMDAGYRSSLADDIDALKVRLARYIRESDRGVEEIQEYLSQPYFPTDYDLKNLRPGMTQEDLNAFIDRLIARTDAARYGNDELFDREFLHQYLTDHLTKLNEENADDMEAETEPSAPETINEDQEAGDDDDEEVVRLPSRTESPPKPRRRNASEIQDRIPRPSNLRQRGTHKPGIDQ</sequence>
<dbReference type="AlphaFoldDB" id="A0A1X0A559"/>
<dbReference type="SUPFAM" id="SSF47413">
    <property type="entry name" value="lambda repressor-like DNA-binding domains"/>
    <property type="match status" value="1"/>
</dbReference>
<evidence type="ECO:0000313" key="3">
    <source>
        <dbReference type="Proteomes" id="UP000192448"/>
    </source>
</evidence>
<dbReference type="Gene3D" id="1.10.260.40">
    <property type="entry name" value="lambda repressor-like DNA-binding domains"/>
    <property type="match status" value="1"/>
</dbReference>
<gene>
    <name evidence="2" type="ORF">BST13_33360</name>
</gene>
<keyword evidence="3" id="KW-1185">Reference proteome</keyword>
<dbReference type="EMBL" id="MVHF01000054">
    <property type="protein sequence ID" value="ORA25209.1"/>
    <property type="molecule type" value="Genomic_DNA"/>
</dbReference>
<dbReference type="RefSeq" id="WP_083169832.1">
    <property type="nucleotide sequence ID" value="NZ_MVHF01000054.1"/>
</dbReference>
<comment type="caution">
    <text evidence="2">The sequence shown here is derived from an EMBL/GenBank/DDBJ whole genome shotgun (WGS) entry which is preliminary data.</text>
</comment>
<dbReference type="GO" id="GO:0003677">
    <property type="term" value="F:DNA binding"/>
    <property type="evidence" value="ECO:0007669"/>
    <property type="project" value="InterPro"/>
</dbReference>
<dbReference type="OrthoDB" id="5102110at2"/>
<feature type="region of interest" description="Disordered" evidence="1">
    <location>
        <begin position="173"/>
        <end position="244"/>
    </location>
</feature>
<name>A0A1X0A559_9MYCO</name>
<proteinExistence type="predicted"/>
<reference evidence="2 3" key="1">
    <citation type="submission" date="2017-02" db="EMBL/GenBank/DDBJ databases">
        <title>The new phylogeny of genus Mycobacterium.</title>
        <authorList>
            <person name="Tortoli E."/>
            <person name="Trovato A."/>
            <person name="Cirillo D.M."/>
        </authorList>
    </citation>
    <scope>NUCLEOTIDE SEQUENCE [LARGE SCALE GENOMIC DNA]</scope>
    <source>
        <strain evidence="2 3">RW6</strain>
    </source>
</reference>
<evidence type="ECO:0000256" key="1">
    <source>
        <dbReference type="SAM" id="MobiDB-lite"/>
    </source>
</evidence>
<organism evidence="2 3">
    <name type="scientific">Mycobacterium aquaticum</name>
    <dbReference type="NCBI Taxonomy" id="1927124"/>
    <lineage>
        <taxon>Bacteria</taxon>
        <taxon>Bacillati</taxon>
        <taxon>Actinomycetota</taxon>
        <taxon>Actinomycetes</taxon>
        <taxon>Mycobacteriales</taxon>
        <taxon>Mycobacteriaceae</taxon>
        <taxon>Mycobacterium</taxon>
    </lineage>
</organism>
<dbReference type="Proteomes" id="UP000192448">
    <property type="component" value="Unassembled WGS sequence"/>
</dbReference>
<dbReference type="InterPro" id="IPR010982">
    <property type="entry name" value="Lambda_DNA-bd_dom_sf"/>
</dbReference>
<accession>A0A1X0A559</accession>